<accession>A0A397UBA0</accession>
<name>A0A397UBA0_9GLOM</name>
<dbReference type="Proteomes" id="UP000266673">
    <property type="component" value="Unassembled WGS sequence"/>
</dbReference>
<protein>
    <submittedName>
        <fullName evidence="2">Uncharacterized protein</fullName>
    </submittedName>
</protein>
<dbReference type="EMBL" id="QKWP01001633">
    <property type="protein sequence ID" value="RIB07575.1"/>
    <property type="molecule type" value="Genomic_DNA"/>
</dbReference>
<gene>
    <name evidence="2" type="ORF">C2G38_2273817</name>
</gene>
<feature type="coiled-coil region" evidence="1">
    <location>
        <begin position="166"/>
        <end position="229"/>
    </location>
</feature>
<dbReference type="AlphaFoldDB" id="A0A397UBA0"/>
<evidence type="ECO:0000256" key="1">
    <source>
        <dbReference type="SAM" id="Coils"/>
    </source>
</evidence>
<comment type="caution">
    <text evidence="2">The sequence shown here is derived from an EMBL/GenBank/DDBJ whole genome shotgun (WGS) entry which is preliminary data.</text>
</comment>
<organism evidence="2 3">
    <name type="scientific">Gigaspora rosea</name>
    <dbReference type="NCBI Taxonomy" id="44941"/>
    <lineage>
        <taxon>Eukaryota</taxon>
        <taxon>Fungi</taxon>
        <taxon>Fungi incertae sedis</taxon>
        <taxon>Mucoromycota</taxon>
        <taxon>Glomeromycotina</taxon>
        <taxon>Glomeromycetes</taxon>
        <taxon>Diversisporales</taxon>
        <taxon>Gigasporaceae</taxon>
        <taxon>Gigaspora</taxon>
    </lineage>
</organism>
<reference evidence="2 3" key="1">
    <citation type="submission" date="2018-06" db="EMBL/GenBank/DDBJ databases">
        <title>Comparative genomics reveals the genomic features of Rhizophagus irregularis, R. cerebriforme, R. diaphanum and Gigaspora rosea, and their symbiotic lifestyle signature.</title>
        <authorList>
            <person name="Morin E."/>
            <person name="San Clemente H."/>
            <person name="Chen E.C.H."/>
            <person name="De La Providencia I."/>
            <person name="Hainaut M."/>
            <person name="Kuo A."/>
            <person name="Kohler A."/>
            <person name="Murat C."/>
            <person name="Tang N."/>
            <person name="Roy S."/>
            <person name="Loubradou J."/>
            <person name="Henrissat B."/>
            <person name="Grigoriev I.V."/>
            <person name="Corradi N."/>
            <person name="Roux C."/>
            <person name="Martin F.M."/>
        </authorList>
    </citation>
    <scope>NUCLEOTIDE SEQUENCE [LARGE SCALE GENOMIC DNA]</scope>
    <source>
        <strain evidence="2 3">DAOM 194757</strain>
    </source>
</reference>
<evidence type="ECO:0000313" key="2">
    <source>
        <dbReference type="EMBL" id="RIB07575.1"/>
    </source>
</evidence>
<evidence type="ECO:0000313" key="3">
    <source>
        <dbReference type="Proteomes" id="UP000266673"/>
    </source>
</evidence>
<keyword evidence="1" id="KW-0175">Coiled coil</keyword>
<dbReference type="OrthoDB" id="2412581at2759"/>
<sequence>MSSKPEAKDLSCFFAFFAKKHPNSDLLKHVEKCREGKWRNASATAAKTRITEMAEYFPELTSYLDSMESYSLYGGHYNRVIAKKAFINQLKKETDSILSSGEPKKKRLKFSNDDDKLKVSEKTFVDIGAQVDLFEKTFVDFGAQVDLCEKTCADFGSYVSFSDPMCEILQRRIDELEKNNKPLLSENEALKKKLSERFTNQQDRINSIIEIAQKERSNLYEDITNLMKNQERFCLDNLLKYSPSKWLAERNPVVVKFIETLTHNEGEHQHREEKLFKHAVAIDAIYGSRHLKYVSAINLATSAIKYSLARSKMIVDIDNHIISSGSYTKFNSWLESLAGEQLQLPEGFLFLAFDNEQKGQKNYLDRGHNTVIFHTVTSFVAFNYSRNNNIQSVNPWLYTELDQKQYEELFHLSSGELCVEKNQETNAIDELVHHQSQIGHMKKCTVCQTSNIDNKKRVCPECHNKLPTIAEIIDEQHKIINAAEKSTVISPYVFKQRSVPESEVHTPQIFVPDPIGINPNSIDNVRKVLEHIKEISGVKDDSRKWVVVTCDGVPYHHIQKMKKDFPWLILIPGALHEEMNMLKAFVELNWNIDIRDFAKCQGYRTENQLQFFKKCSDHHKSWDSICNIYRHAMVSELMWPYVISEENPSVEGYLKWAQNQTDHMFRLKYEQVFIYLQAIINFRTGVRFNRPLLRFAARRIFAPIWSARRHPIYRLIEVTDEEQMLRLKPEIRNLIQERIVTSRSKLSNQHQGHDAILEEINKSLKSLIPPIPSQRHWEIAARNCTKFSKLRTNIFNIIGYSESEVNEPRTRPGFTVESRRFRVQIRKANFVNPTADNRDFQNLGGELTLSEEMIRFSEIARMKRIEFIKAKLIEKTPLGIWRPIPVTCEEAELQKSESSLKKSQILSIINSLTPSLGDLDRSRFRGLSNKSREDLVDILQEIRNILAGNSIDANEV</sequence>
<proteinExistence type="predicted"/>
<keyword evidence="3" id="KW-1185">Reference proteome</keyword>